<protein>
    <submittedName>
        <fullName evidence="1">Uncharacterized protein</fullName>
    </submittedName>
</protein>
<sequence>MHWLAPFAIRCEWQPGNGTAGDSDLNAFVQPNAFAAKEFEFIKTRERKLTAICSREQSASLTLGLGETMSLRIVFVITSCLLIRFFIVEEAASAVGGLTVVASKFR</sequence>
<comment type="caution">
    <text evidence="1">The sequence shown here is derived from an EMBL/GenBank/DDBJ whole genome shotgun (WGS) entry which is preliminary data.</text>
</comment>
<dbReference type="EMBL" id="PVWK01000098">
    <property type="protein sequence ID" value="PSB26956.1"/>
    <property type="molecule type" value="Genomic_DNA"/>
</dbReference>
<evidence type="ECO:0000313" key="2">
    <source>
        <dbReference type="Proteomes" id="UP000239576"/>
    </source>
</evidence>
<accession>A0A2T1E2I3</accession>
<gene>
    <name evidence="1" type="ORF">C7B82_17495</name>
</gene>
<dbReference type="Proteomes" id="UP000239576">
    <property type="component" value="Unassembled WGS sequence"/>
</dbReference>
<keyword evidence="2" id="KW-1185">Reference proteome</keyword>
<proteinExistence type="predicted"/>
<name>A0A2T1E2I3_9CYAN</name>
<evidence type="ECO:0000313" key="1">
    <source>
        <dbReference type="EMBL" id="PSB26956.1"/>
    </source>
</evidence>
<reference evidence="2" key="1">
    <citation type="submission" date="2018-02" db="EMBL/GenBank/DDBJ databases">
        <authorList>
            <person name="Moore K."/>
            <person name="Momper L."/>
        </authorList>
    </citation>
    <scope>NUCLEOTIDE SEQUENCE [LARGE SCALE GENOMIC DNA]</scope>
    <source>
        <strain evidence="2">ULC18</strain>
    </source>
</reference>
<reference evidence="1 2" key="2">
    <citation type="submission" date="2018-03" db="EMBL/GenBank/DDBJ databases">
        <title>The ancient ancestry and fast evolution of plastids.</title>
        <authorList>
            <person name="Moore K.R."/>
            <person name="Magnabosco C."/>
            <person name="Momper L."/>
            <person name="Gold D.A."/>
            <person name="Bosak T."/>
            <person name="Fournier G.P."/>
        </authorList>
    </citation>
    <scope>NUCLEOTIDE SEQUENCE [LARGE SCALE GENOMIC DNA]</scope>
    <source>
        <strain evidence="1 2">ULC18</strain>
    </source>
</reference>
<dbReference type="AlphaFoldDB" id="A0A2T1E2I3"/>
<organism evidence="1 2">
    <name type="scientific">Stenomitos frigidus ULC18</name>
    <dbReference type="NCBI Taxonomy" id="2107698"/>
    <lineage>
        <taxon>Bacteria</taxon>
        <taxon>Bacillati</taxon>
        <taxon>Cyanobacteriota</taxon>
        <taxon>Cyanophyceae</taxon>
        <taxon>Leptolyngbyales</taxon>
        <taxon>Leptolyngbyaceae</taxon>
        <taxon>Stenomitos</taxon>
    </lineage>
</organism>